<gene>
    <name evidence="2" type="ORF">GPECTOR_75g749</name>
</gene>
<dbReference type="Proteomes" id="UP000075714">
    <property type="component" value="Unassembled WGS sequence"/>
</dbReference>
<feature type="compositionally biased region" description="Acidic residues" evidence="1">
    <location>
        <begin position="295"/>
        <end position="323"/>
    </location>
</feature>
<feature type="region of interest" description="Disordered" evidence="1">
    <location>
        <begin position="965"/>
        <end position="1010"/>
    </location>
</feature>
<feature type="compositionally biased region" description="Low complexity" evidence="1">
    <location>
        <begin position="892"/>
        <end position="902"/>
    </location>
</feature>
<accession>A0A150G3F1</accession>
<feature type="region of interest" description="Disordered" evidence="1">
    <location>
        <begin position="864"/>
        <end position="902"/>
    </location>
</feature>
<feature type="region of interest" description="Disordered" evidence="1">
    <location>
        <begin position="1168"/>
        <end position="1191"/>
    </location>
</feature>
<feature type="compositionally biased region" description="Low complexity" evidence="1">
    <location>
        <begin position="1182"/>
        <end position="1191"/>
    </location>
</feature>
<evidence type="ECO:0000313" key="3">
    <source>
        <dbReference type="Proteomes" id="UP000075714"/>
    </source>
</evidence>
<dbReference type="AlphaFoldDB" id="A0A150G3F1"/>
<feature type="region of interest" description="Disordered" evidence="1">
    <location>
        <begin position="642"/>
        <end position="662"/>
    </location>
</feature>
<feature type="compositionally biased region" description="Low complexity" evidence="1">
    <location>
        <begin position="116"/>
        <end position="126"/>
    </location>
</feature>
<feature type="compositionally biased region" description="Low complexity" evidence="1">
    <location>
        <begin position="970"/>
        <end position="983"/>
    </location>
</feature>
<evidence type="ECO:0000313" key="2">
    <source>
        <dbReference type="EMBL" id="KXZ44025.1"/>
    </source>
</evidence>
<feature type="compositionally biased region" description="Low complexity" evidence="1">
    <location>
        <begin position="573"/>
        <end position="582"/>
    </location>
</feature>
<protein>
    <submittedName>
        <fullName evidence="2">Uncharacterized protein</fullName>
    </submittedName>
</protein>
<dbReference type="OrthoDB" id="542064at2759"/>
<organism evidence="2 3">
    <name type="scientific">Gonium pectorale</name>
    <name type="common">Green alga</name>
    <dbReference type="NCBI Taxonomy" id="33097"/>
    <lineage>
        <taxon>Eukaryota</taxon>
        <taxon>Viridiplantae</taxon>
        <taxon>Chlorophyta</taxon>
        <taxon>core chlorophytes</taxon>
        <taxon>Chlorophyceae</taxon>
        <taxon>CS clade</taxon>
        <taxon>Chlamydomonadales</taxon>
        <taxon>Volvocaceae</taxon>
        <taxon>Gonium</taxon>
    </lineage>
</organism>
<dbReference type="PANTHER" id="PTHR40903:SF1">
    <property type="entry name" value="HYPHALLY REGULATED CELL WALL PROTEIN 3"/>
    <property type="match status" value="1"/>
</dbReference>
<comment type="caution">
    <text evidence="2">The sequence shown here is derived from an EMBL/GenBank/DDBJ whole genome shotgun (WGS) entry which is preliminary data.</text>
</comment>
<feature type="compositionally biased region" description="Gly residues" evidence="1">
    <location>
        <begin position="1001"/>
        <end position="1010"/>
    </location>
</feature>
<feature type="region of interest" description="Disordered" evidence="1">
    <location>
        <begin position="92"/>
        <end position="133"/>
    </location>
</feature>
<feature type="region of interest" description="Disordered" evidence="1">
    <location>
        <begin position="293"/>
        <end position="356"/>
    </location>
</feature>
<dbReference type="EMBL" id="LSYV01000076">
    <property type="protein sequence ID" value="KXZ44025.1"/>
    <property type="molecule type" value="Genomic_DNA"/>
</dbReference>
<feature type="region of interest" description="Disordered" evidence="1">
    <location>
        <begin position="1041"/>
        <end position="1076"/>
    </location>
</feature>
<name>A0A150G3F1_GONPE</name>
<reference evidence="3" key="1">
    <citation type="journal article" date="2016" name="Nat. Commun.">
        <title>The Gonium pectorale genome demonstrates co-option of cell cycle regulation during the evolution of multicellularity.</title>
        <authorList>
            <person name="Hanschen E.R."/>
            <person name="Marriage T.N."/>
            <person name="Ferris P.J."/>
            <person name="Hamaji T."/>
            <person name="Toyoda A."/>
            <person name="Fujiyama A."/>
            <person name="Neme R."/>
            <person name="Noguchi H."/>
            <person name="Minakuchi Y."/>
            <person name="Suzuki M."/>
            <person name="Kawai-Toyooka H."/>
            <person name="Smith D.R."/>
            <person name="Sparks H."/>
            <person name="Anderson J."/>
            <person name="Bakaric R."/>
            <person name="Luria V."/>
            <person name="Karger A."/>
            <person name="Kirschner M.W."/>
            <person name="Durand P.M."/>
            <person name="Michod R.E."/>
            <person name="Nozaki H."/>
            <person name="Olson B.J."/>
        </authorList>
    </citation>
    <scope>NUCLEOTIDE SEQUENCE [LARGE SCALE GENOMIC DNA]</scope>
    <source>
        <strain evidence="3">NIES-2863</strain>
    </source>
</reference>
<evidence type="ECO:0000256" key="1">
    <source>
        <dbReference type="SAM" id="MobiDB-lite"/>
    </source>
</evidence>
<feature type="region of interest" description="Disordered" evidence="1">
    <location>
        <begin position="572"/>
        <end position="594"/>
    </location>
</feature>
<keyword evidence="3" id="KW-1185">Reference proteome</keyword>
<sequence>MELAGSPAVLRTSRSRLECASDVSAAGAAAAATWTYPATLVPPEGAVGWPPLPPRVWGRGPASQLDVAQHAAQQAIAAAHWAPLRLACAAPGAGTPQSTASGEGAGAGAGVNPFRGPDLGPPSSSDLDSDDAAGNRSVVEAGAAPQPPAAAPPAPLPPALRSLDVRCVAALLGSPLPPTLTALTLLQLRDAAALLALPAALPGLRSLDLWCQGAGRSDTAYWTSGAPQSVPRALPYMAAALTGLTELTLRELAAAVEPPAAVTALAALPLLASLSVELVYSEPWRQLVELAEQLGEGEEEEEEGADSGDEDDESEDGEEESGEESDRSGEGDSEPSGGGPSREREGGEAHASPASARVVHRVASPGGGAGLEAAPVRCAGPARSAADEEELSLAAEVAALGRQGPPLRAVVERGWSALDSFRPLDLFSAFACSDPADAALGGSAGGDGGGASGSADSGAGCSGGARGGAAGWGPGGRHGLTHLDVSFLGTGLLPGAWHGIAQLGGSLRSLVLRVGRCERQERLVSRLTARLGPGCWSPDAFAVDCLDRLPHLSRLLLDAPLSPRLAQRLVSRAAPHAAGDTAPPAPPAPGCQGGGATGVPLTLAAPQLQSLQLYGLPASTGQPAAPADSIAAALAGLALSSAPEPSAGPGPAAPPQDTLRAPKLPALAPSPWPWPGASTPRLLRSLTLDGDLGYLADGALGAGVLAAPGGAGCLLAELRLAHRPAGRPAARWLPLLWSLLPAGLQSLGLEGFAIAAWPGSEADGAGLQAGRLVRQGGVAAGAAGSGPGAGLGRGVEHIVAPPARGNPAGQVAVPCMPRLERLRLRHCAAQLGALAGSPLQELAVLGCWLLAAPSVPTTSLPTFRAPTPLAEPASVGPAAPDPRQLRQQSPSGTVPPLAAAAPVGARRATAPWDAAAQLRLLQLQPWFGRLLRLELQLAAAASPQTPPPASAVAAGPDVPPAEAFEFQEEGGSSARRATAAGTPGESGGSSSGRAGDDGDGGRLGCGVDDSGGGGGSGIGFGSGGGAAQLEHLSVTWEAAALRHRGPPNSEEDEDDGGVGSPWGGYPPSRAPPPAEDVPLAAQYAGAGAAVGLPPATARDLVMSLPWLRSLELCLGDSQQPSPMCAEDLLWLLRLRGLRRLRVVLCVGSGSGGGTATAGAAAGAAQAHGGATGVRAPPGEVQPGAASPGAAPRRPASAWLHAELCELLLRGLPHCQAVVVQLRAA</sequence>
<proteinExistence type="predicted"/>
<dbReference type="PANTHER" id="PTHR40903">
    <property type="entry name" value="GLYCINE-RICH CELL WALL STRUCTURAL PROTEIN 1-LIKE"/>
    <property type="match status" value="1"/>
</dbReference>